<keyword evidence="1" id="KW-0472">Membrane</keyword>
<keyword evidence="1" id="KW-1133">Transmembrane helix</keyword>
<dbReference type="Proteomes" id="UP001172911">
    <property type="component" value="Unassembled WGS sequence"/>
</dbReference>
<accession>A0AAW7Z820</accession>
<sequence>MNELLIKLFTCPIIVLGADYFINQVHYVSPYQAVITGLIIAIVAYFIELNLLGPGTILLDTFLDFLLAAIVIYLSSFVFPGSFISYTGVLLTALAITAVEYFQHVWLVSVGYRDIP</sequence>
<gene>
    <name evidence="2" type="ORF">P6N53_01870</name>
</gene>
<proteinExistence type="predicted"/>
<reference evidence="2" key="2">
    <citation type="submission" date="2023-03" db="EMBL/GenBank/DDBJ databases">
        <authorList>
            <person name="Zhang Z."/>
        </authorList>
    </citation>
    <scope>NUCLEOTIDE SEQUENCE</scope>
    <source>
        <strain evidence="2">DSA</strain>
    </source>
</reference>
<reference evidence="2" key="1">
    <citation type="journal article" date="2023" name="J. Hazard. Mater.">
        <title>Anaerobic biodegradation of pyrene and benzo[a]pyrene by a new sulfate-reducing Desulforamulus aquiferis strain DSA.</title>
        <authorList>
            <person name="Zhang Z."/>
            <person name="Sun J."/>
            <person name="Gong X."/>
            <person name="Wang C."/>
            <person name="Wang H."/>
        </authorList>
    </citation>
    <scope>NUCLEOTIDE SEQUENCE</scope>
    <source>
        <strain evidence="2">DSA</strain>
    </source>
</reference>
<evidence type="ECO:0000313" key="3">
    <source>
        <dbReference type="Proteomes" id="UP001172911"/>
    </source>
</evidence>
<keyword evidence="3" id="KW-1185">Reference proteome</keyword>
<evidence type="ECO:0000313" key="2">
    <source>
        <dbReference type="EMBL" id="MDO7785974.1"/>
    </source>
</evidence>
<feature type="transmembrane region" description="Helical" evidence="1">
    <location>
        <begin position="59"/>
        <end position="77"/>
    </location>
</feature>
<evidence type="ECO:0000256" key="1">
    <source>
        <dbReference type="SAM" id="Phobius"/>
    </source>
</evidence>
<name>A0AAW7Z820_9FIRM</name>
<dbReference type="AlphaFoldDB" id="A0AAW7Z820"/>
<keyword evidence="1" id="KW-0812">Transmembrane</keyword>
<protein>
    <submittedName>
        <fullName evidence="2">DUF2512 family protein</fullName>
    </submittedName>
</protein>
<dbReference type="EMBL" id="JARPTC010000002">
    <property type="protein sequence ID" value="MDO7785974.1"/>
    <property type="molecule type" value="Genomic_DNA"/>
</dbReference>
<organism evidence="2 3">
    <name type="scientific">Desulforamulus aquiferis</name>
    <dbReference type="NCBI Taxonomy" id="1397668"/>
    <lineage>
        <taxon>Bacteria</taxon>
        <taxon>Bacillati</taxon>
        <taxon>Bacillota</taxon>
        <taxon>Clostridia</taxon>
        <taxon>Eubacteriales</taxon>
        <taxon>Peptococcaceae</taxon>
        <taxon>Desulforamulus</taxon>
    </lineage>
</organism>
<comment type="caution">
    <text evidence="2">The sequence shown here is derived from an EMBL/GenBank/DDBJ whole genome shotgun (WGS) entry which is preliminary data.</text>
</comment>
<dbReference type="RefSeq" id="WP_304540700.1">
    <property type="nucleotide sequence ID" value="NZ_JARPTC010000002.1"/>
</dbReference>
<feature type="transmembrane region" description="Helical" evidence="1">
    <location>
        <begin position="28"/>
        <end position="47"/>
    </location>
</feature>
<feature type="transmembrane region" description="Helical" evidence="1">
    <location>
        <begin position="83"/>
        <end position="102"/>
    </location>
</feature>